<dbReference type="PANTHER" id="PTHR34597">
    <property type="entry name" value="SLR1661 PROTEIN"/>
    <property type="match status" value="1"/>
</dbReference>
<dbReference type="Gene3D" id="2.40.160.50">
    <property type="entry name" value="membrane protein fhac: a member of the omp85/tpsb transporter family"/>
    <property type="match status" value="1"/>
</dbReference>
<keyword evidence="8" id="KW-0998">Cell outer membrane</keyword>
<comment type="subcellular location">
    <subcellularLocation>
        <location evidence="1">Cell outer membrane</location>
    </subcellularLocation>
</comment>
<accession>A0ABR9S8V3</accession>
<dbReference type="PIRSF" id="PIRSF029745">
    <property type="entry name" value="FhaC"/>
    <property type="match status" value="1"/>
</dbReference>
<evidence type="ECO:0000313" key="12">
    <source>
        <dbReference type="EMBL" id="MBE7369920.1"/>
    </source>
</evidence>
<comment type="similarity">
    <text evidence="2">Belongs to the TPS (TC 1.B.20) family.</text>
</comment>
<evidence type="ECO:0000256" key="2">
    <source>
        <dbReference type="ARBA" id="ARBA00009055"/>
    </source>
</evidence>
<gene>
    <name evidence="12" type="ORF">IM787_20320</name>
</gene>
<evidence type="ECO:0000313" key="13">
    <source>
        <dbReference type="Proteomes" id="UP000806285"/>
    </source>
</evidence>
<feature type="compositionally biased region" description="Basic and acidic residues" evidence="9">
    <location>
        <begin position="52"/>
        <end position="61"/>
    </location>
</feature>
<reference evidence="12 13" key="1">
    <citation type="submission" date="2020-10" db="EMBL/GenBank/DDBJ databases">
        <title>Ramlibacter sp. HM2 16S ribosomal RNA gene Genome sequencing and assembly.</title>
        <authorList>
            <person name="Kang M."/>
        </authorList>
    </citation>
    <scope>NUCLEOTIDE SEQUENCE [LARGE SCALE GENOMIC DNA]</scope>
    <source>
        <strain evidence="12 13">HM2</strain>
    </source>
</reference>
<dbReference type="InterPro" id="IPR027282">
    <property type="entry name" value="TPS"/>
</dbReference>
<protein>
    <submittedName>
        <fullName evidence="12">ShlB/FhaC/HecB family hemolysin secretion/activation protein</fullName>
    </submittedName>
</protein>
<comment type="caution">
    <text evidence="12">The sequence shown here is derived from an EMBL/GenBank/DDBJ whole genome shotgun (WGS) entry which is preliminary data.</text>
</comment>
<feature type="region of interest" description="Disordered" evidence="9">
    <location>
        <begin position="28"/>
        <end position="82"/>
    </location>
</feature>
<dbReference type="Pfam" id="PF08479">
    <property type="entry name" value="POTRA_2"/>
    <property type="match status" value="1"/>
</dbReference>
<dbReference type="Pfam" id="PF03865">
    <property type="entry name" value="ShlB"/>
    <property type="match status" value="1"/>
</dbReference>
<dbReference type="InterPro" id="IPR005565">
    <property type="entry name" value="Hemolysn_activator_HlyB_C"/>
</dbReference>
<evidence type="ECO:0000256" key="8">
    <source>
        <dbReference type="ARBA" id="ARBA00023237"/>
    </source>
</evidence>
<feature type="chain" id="PRO_5046069588" evidence="10">
    <location>
        <begin position="26"/>
        <end position="581"/>
    </location>
</feature>
<dbReference type="Pfam" id="PF17287">
    <property type="entry name" value="POTRA_3"/>
    <property type="match status" value="1"/>
</dbReference>
<evidence type="ECO:0000256" key="10">
    <source>
        <dbReference type="SAM" id="SignalP"/>
    </source>
</evidence>
<dbReference type="Gene3D" id="3.10.20.310">
    <property type="entry name" value="membrane protein fhac"/>
    <property type="match status" value="1"/>
</dbReference>
<dbReference type="PROSITE" id="PS51779">
    <property type="entry name" value="POTRA"/>
    <property type="match status" value="1"/>
</dbReference>
<evidence type="ECO:0000256" key="4">
    <source>
        <dbReference type="ARBA" id="ARBA00022452"/>
    </source>
</evidence>
<evidence type="ECO:0000256" key="6">
    <source>
        <dbReference type="ARBA" id="ARBA00022927"/>
    </source>
</evidence>
<keyword evidence="5" id="KW-0812">Transmembrane</keyword>
<feature type="domain" description="POTRA" evidence="11">
    <location>
        <begin position="85"/>
        <end position="160"/>
    </location>
</feature>
<dbReference type="InterPro" id="IPR034746">
    <property type="entry name" value="POTRA"/>
</dbReference>
<dbReference type="PANTHER" id="PTHR34597:SF3">
    <property type="entry name" value="OUTER MEMBRANE TRANSPORTER CDIB"/>
    <property type="match status" value="1"/>
</dbReference>
<keyword evidence="6" id="KW-0653">Protein transport</keyword>
<name>A0ABR9S8V3_9BURK</name>
<dbReference type="Proteomes" id="UP000806285">
    <property type="component" value="Unassembled WGS sequence"/>
</dbReference>
<keyword evidence="3" id="KW-0813">Transport</keyword>
<keyword evidence="7" id="KW-0472">Membrane</keyword>
<dbReference type="InterPro" id="IPR035251">
    <property type="entry name" value="ShlB_POTRA"/>
</dbReference>
<evidence type="ECO:0000256" key="7">
    <source>
        <dbReference type="ARBA" id="ARBA00023136"/>
    </source>
</evidence>
<evidence type="ECO:0000256" key="9">
    <source>
        <dbReference type="SAM" id="MobiDB-lite"/>
    </source>
</evidence>
<sequence>MHPLGGAWSALALVAAMACAPAARAQPSPQQLQDIQRQQESIQQQEQQRLQEQLRRQDPARRPPGGVDPGLAPSGTDGTVPGPCSVVNAIRLEGADRLGAQEQAQLTAPFIGQCVGLKEIGELMRLITNRYIELGLVTTRVYIPQQDLGQGTLRLLVLEGKVGELRLEDPASRVHLASAFPGLRGRVLNIRDIEQGLDQINRLRSNNAAMELQPSTDPGLTNIVITNQPGSWVSGSLTFDNYGSPSTGDIRATGTLSLDNPLGLNDAWFVSLSRNTDAHPGSRLSESSLLSVNFPYGYWNFLASASNSRYNSVVASATQRFNSTGETDTYNLGVQRVLLRGQTSKLTLNVGLTHKDSRNYIEGSLLTTGSPKLTDVQVGLTSVFFAGGGFWTIDGGVSKGLSLFGVEELPGAGTGTIPTTRWLRFQGSVSYGRPFKVADLDANWSSTLQGQTSRDYLYGSEQISVGGLYTVRGFDGSSLSGDRGVYWRNDLSVLLPASQDAGVARWFGRLQPYLGVDVGHISGRAGQAGGTLAGMVLGLRGVGGRLGFDVGYGAPVHTPSVLKQRGNVENHALYARVTLGF</sequence>
<evidence type="ECO:0000256" key="1">
    <source>
        <dbReference type="ARBA" id="ARBA00004442"/>
    </source>
</evidence>
<evidence type="ECO:0000259" key="11">
    <source>
        <dbReference type="PROSITE" id="PS51779"/>
    </source>
</evidence>
<feature type="signal peptide" evidence="10">
    <location>
        <begin position="1"/>
        <end position="25"/>
    </location>
</feature>
<evidence type="ECO:0000256" key="3">
    <source>
        <dbReference type="ARBA" id="ARBA00022448"/>
    </source>
</evidence>
<proteinExistence type="inferred from homology"/>
<dbReference type="RefSeq" id="WP_193678548.1">
    <property type="nucleotide sequence ID" value="NZ_JADDIV010000006.1"/>
</dbReference>
<dbReference type="EMBL" id="JADDIV010000006">
    <property type="protein sequence ID" value="MBE7369920.1"/>
    <property type="molecule type" value="Genomic_DNA"/>
</dbReference>
<organism evidence="12 13">
    <name type="scientific">Ramlibacter pallidus</name>
    <dbReference type="NCBI Taxonomy" id="2780087"/>
    <lineage>
        <taxon>Bacteria</taxon>
        <taxon>Pseudomonadati</taxon>
        <taxon>Pseudomonadota</taxon>
        <taxon>Betaproteobacteria</taxon>
        <taxon>Burkholderiales</taxon>
        <taxon>Comamonadaceae</taxon>
        <taxon>Ramlibacter</taxon>
    </lineage>
</organism>
<feature type="compositionally biased region" description="Low complexity" evidence="9">
    <location>
        <begin position="28"/>
        <end position="51"/>
    </location>
</feature>
<evidence type="ECO:0000256" key="5">
    <source>
        <dbReference type="ARBA" id="ARBA00022692"/>
    </source>
</evidence>
<keyword evidence="10" id="KW-0732">Signal</keyword>
<dbReference type="InterPro" id="IPR051544">
    <property type="entry name" value="TPS_OM_transporter"/>
</dbReference>
<keyword evidence="13" id="KW-1185">Reference proteome</keyword>
<keyword evidence="4" id="KW-1134">Transmembrane beta strand</keyword>
<dbReference type="InterPro" id="IPR013686">
    <property type="entry name" value="Polypept-transport_assoc_ShlB"/>
</dbReference>